<keyword evidence="3 6" id="KW-0812">Transmembrane</keyword>
<dbReference type="Pfam" id="PF00892">
    <property type="entry name" value="EamA"/>
    <property type="match status" value="2"/>
</dbReference>
<evidence type="ECO:0000259" key="7">
    <source>
        <dbReference type="Pfam" id="PF00892"/>
    </source>
</evidence>
<evidence type="ECO:0000256" key="4">
    <source>
        <dbReference type="ARBA" id="ARBA00022989"/>
    </source>
</evidence>
<keyword evidence="9" id="KW-1185">Reference proteome</keyword>
<dbReference type="InterPro" id="IPR037185">
    <property type="entry name" value="EmrE-like"/>
</dbReference>
<name>H8G8M3_9PSEU</name>
<feature type="transmembrane region" description="Helical" evidence="6">
    <location>
        <begin position="223"/>
        <end position="244"/>
    </location>
</feature>
<dbReference type="RefSeq" id="WP_005440152.1">
    <property type="nucleotide sequence ID" value="NZ_CM001466.1"/>
</dbReference>
<evidence type="ECO:0000256" key="1">
    <source>
        <dbReference type="ARBA" id="ARBA00004141"/>
    </source>
</evidence>
<reference evidence="8 9" key="1">
    <citation type="journal article" date="2012" name="Stand. Genomic Sci.">
        <title>Genome sequence of the soil bacterium Saccharomonospora azurea type strain (NA-128(T)).</title>
        <authorList>
            <person name="Klenk H.P."/>
            <person name="Held B."/>
            <person name="Lucas S."/>
            <person name="Lapidus A."/>
            <person name="Copeland A."/>
            <person name="Hammon N."/>
            <person name="Pitluck S."/>
            <person name="Goodwin L.A."/>
            <person name="Han C."/>
            <person name="Tapia R."/>
            <person name="Brambilla E.M."/>
            <person name="Potter G."/>
            <person name="Land M."/>
            <person name="Ivanova N."/>
            <person name="Rohde M."/>
            <person name="Goker M."/>
            <person name="Detter J.C."/>
            <person name="Kyrpides N.C."/>
            <person name="Woyke T."/>
        </authorList>
    </citation>
    <scope>NUCLEOTIDE SEQUENCE [LARGE SCALE GENOMIC DNA]</scope>
    <source>
        <strain evidence="8 9">NA-128</strain>
    </source>
</reference>
<dbReference type="Proteomes" id="UP000004705">
    <property type="component" value="Chromosome"/>
</dbReference>
<dbReference type="PANTHER" id="PTHR32322:SF2">
    <property type="entry name" value="EAMA DOMAIN-CONTAINING PROTEIN"/>
    <property type="match status" value="1"/>
</dbReference>
<feature type="domain" description="EamA" evidence="7">
    <location>
        <begin position="162"/>
        <end position="298"/>
    </location>
</feature>
<evidence type="ECO:0000256" key="2">
    <source>
        <dbReference type="ARBA" id="ARBA00007362"/>
    </source>
</evidence>
<protein>
    <submittedName>
        <fullName evidence="8">Permease, DMT superfamily</fullName>
    </submittedName>
</protein>
<feature type="transmembrane region" description="Helical" evidence="6">
    <location>
        <begin position="12"/>
        <end position="33"/>
    </location>
</feature>
<dbReference type="PANTHER" id="PTHR32322">
    <property type="entry name" value="INNER MEMBRANE TRANSPORTER"/>
    <property type="match status" value="1"/>
</dbReference>
<feature type="transmembrane region" description="Helical" evidence="6">
    <location>
        <begin position="130"/>
        <end position="149"/>
    </location>
</feature>
<dbReference type="EMBL" id="CM001466">
    <property type="protein sequence ID" value="EHY88432.1"/>
    <property type="molecule type" value="Genomic_DNA"/>
</dbReference>
<comment type="similarity">
    <text evidence="2">Belongs to the EamA transporter family.</text>
</comment>
<feature type="transmembrane region" description="Helical" evidence="6">
    <location>
        <begin position="78"/>
        <end position="96"/>
    </location>
</feature>
<dbReference type="GO" id="GO:0016020">
    <property type="term" value="C:membrane"/>
    <property type="evidence" value="ECO:0007669"/>
    <property type="project" value="UniProtKB-SubCell"/>
</dbReference>
<evidence type="ECO:0000256" key="6">
    <source>
        <dbReference type="SAM" id="Phobius"/>
    </source>
</evidence>
<comment type="subcellular location">
    <subcellularLocation>
        <location evidence="1">Membrane</location>
        <topology evidence="1">Multi-pass membrane protein</topology>
    </subcellularLocation>
</comment>
<dbReference type="AlphaFoldDB" id="H8G8M3"/>
<proteinExistence type="inferred from homology"/>
<feature type="transmembrane region" description="Helical" evidence="6">
    <location>
        <begin position="39"/>
        <end position="66"/>
    </location>
</feature>
<organism evidence="8 9">
    <name type="scientific">Saccharomonospora azurea NA-128</name>
    <dbReference type="NCBI Taxonomy" id="882081"/>
    <lineage>
        <taxon>Bacteria</taxon>
        <taxon>Bacillati</taxon>
        <taxon>Actinomycetota</taxon>
        <taxon>Actinomycetes</taxon>
        <taxon>Pseudonocardiales</taxon>
        <taxon>Pseudonocardiaceae</taxon>
        <taxon>Saccharomonospora</taxon>
    </lineage>
</organism>
<dbReference type="InterPro" id="IPR050638">
    <property type="entry name" value="AA-Vitamin_Transporters"/>
</dbReference>
<feature type="transmembrane region" description="Helical" evidence="6">
    <location>
        <begin position="102"/>
        <end position="123"/>
    </location>
</feature>
<sequence length="305" mass="30362">MSTTTATPSRAASASLVTAGILWGTGGLAGALLAERAELSSAAVAVCRLALGGAFAVLLLGCTGGLRALPRTRDAMRRLLVAGVLLALYQACYFAAVSLTSVSVATMTTIGSVPVFVALAGAVQERRPPSPATTLSVLCALLGLALLTWSPGEAAGDGNVVLGIGCALASGASFAALTLVTRRPVAGLDPLRTTAFGCVVGAVLLTPLLVLGPTPFGEGVWPVGLDVVALAMYLGAVPTALAYLAYFRGLARSRPVVAALSALLEPLTAAVLAALLLGEDLGLAGWCGAALLVGAVAGSYVRPAR</sequence>
<accession>H8G8M3</accession>
<dbReference type="SUPFAM" id="SSF103481">
    <property type="entry name" value="Multidrug resistance efflux transporter EmrE"/>
    <property type="match status" value="2"/>
</dbReference>
<evidence type="ECO:0000313" key="9">
    <source>
        <dbReference type="Proteomes" id="UP000004705"/>
    </source>
</evidence>
<evidence type="ECO:0000313" key="8">
    <source>
        <dbReference type="EMBL" id="EHY88432.1"/>
    </source>
</evidence>
<feature type="transmembrane region" description="Helical" evidence="6">
    <location>
        <begin position="256"/>
        <end position="277"/>
    </location>
</feature>
<dbReference type="HOGENOM" id="CLU_033863_9_2_11"/>
<dbReference type="InterPro" id="IPR000620">
    <property type="entry name" value="EamA_dom"/>
</dbReference>
<feature type="transmembrane region" description="Helical" evidence="6">
    <location>
        <begin position="193"/>
        <end position="211"/>
    </location>
</feature>
<dbReference type="OrthoDB" id="5143138at2"/>
<keyword evidence="5 6" id="KW-0472">Membrane</keyword>
<evidence type="ECO:0000256" key="3">
    <source>
        <dbReference type="ARBA" id="ARBA00022692"/>
    </source>
</evidence>
<feature type="domain" description="EamA" evidence="7">
    <location>
        <begin position="16"/>
        <end position="148"/>
    </location>
</feature>
<feature type="transmembrane region" description="Helical" evidence="6">
    <location>
        <begin position="161"/>
        <end position="181"/>
    </location>
</feature>
<gene>
    <name evidence="8" type="ORF">SacazDRAFT_01503</name>
</gene>
<evidence type="ECO:0000256" key="5">
    <source>
        <dbReference type="ARBA" id="ARBA00023136"/>
    </source>
</evidence>
<keyword evidence="4 6" id="KW-1133">Transmembrane helix</keyword>
<feature type="transmembrane region" description="Helical" evidence="6">
    <location>
        <begin position="283"/>
        <end position="301"/>
    </location>
</feature>